<sequence length="141" mass="16099">MAVANPARQMERNTQSASERRDIEVTEFLEFTHPLDDKCRCYYRKLYAGVGGAYRERAIDIYDKTKGTIIVLRPGSHVAIVTEYSVGGFKEVDDYFGSFMIDQSQNVLPEKNDDDANQFEGLGLEIKIMHKSGIFQTLRNH</sequence>
<gene>
    <name evidence="3" type="ORF">Cantr_07920</name>
</gene>
<proteinExistence type="predicted"/>
<keyword evidence="4" id="KW-1185">Reference proteome</keyword>
<dbReference type="Proteomes" id="UP000253472">
    <property type="component" value="Unassembled WGS sequence"/>
</dbReference>
<feature type="domain" description="Phenol hydroxylase-like C-terminal dimerisation" evidence="2">
    <location>
        <begin position="14"/>
        <end position="103"/>
    </location>
</feature>
<organism evidence="3 4">
    <name type="scientific">Candida viswanathii</name>
    <dbReference type="NCBI Taxonomy" id="5486"/>
    <lineage>
        <taxon>Eukaryota</taxon>
        <taxon>Fungi</taxon>
        <taxon>Dikarya</taxon>
        <taxon>Ascomycota</taxon>
        <taxon>Saccharomycotina</taxon>
        <taxon>Pichiomycetes</taxon>
        <taxon>Debaryomycetaceae</taxon>
        <taxon>Candida/Lodderomyces clade</taxon>
        <taxon>Candida</taxon>
    </lineage>
</organism>
<dbReference type="InterPro" id="IPR036249">
    <property type="entry name" value="Thioredoxin-like_sf"/>
</dbReference>
<dbReference type="InterPro" id="IPR012941">
    <property type="entry name" value="Phe_hydrox_C_dim_dom"/>
</dbReference>
<dbReference type="InterPro" id="IPR038220">
    <property type="entry name" value="PHOX_C_sf"/>
</dbReference>
<dbReference type="AlphaFoldDB" id="A0A367Y2G3"/>
<evidence type="ECO:0000256" key="1">
    <source>
        <dbReference type="ARBA" id="ARBA00023002"/>
    </source>
</evidence>
<keyword evidence="1" id="KW-0560">Oxidoreductase</keyword>
<dbReference type="SUPFAM" id="SSF52833">
    <property type="entry name" value="Thioredoxin-like"/>
    <property type="match status" value="1"/>
</dbReference>
<dbReference type="OrthoDB" id="1716816at2759"/>
<comment type="caution">
    <text evidence="3">The sequence shown here is derived from an EMBL/GenBank/DDBJ whole genome shotgun (WGS) entry which is preliminary data.</text>
</comment>
<name>A0A367Y2G3_9ASCO</name>
<dbReference type="Gene3D" id="3.40.30.20">
    <property type="match status" value="1"/>
</dbReference>
<dbReference type="GO" id="GO:0016491">
    <property type="term" value="F:oxidoreductase activity"/>
    <property type="evidence" value="ECO:0007669"/>
    <property type="project" value="UniProtKB-KW"/>
</dbReference>
<dbReference type="Pfam" id="PF07976">
    <property type="entry name" value="Phe_hydrox_dim"/>
    <property type="match status" value="1"/>
</dbReference>
<accession>A0A367Y2G3</accession>
<reference evidence="3 4" key="1">
    <citation type="submission" date="2018-06" db="EMBL/GenBank/DDBJ databases">
        <title>Whole genome sequencing of Candida tropicalis (genome annotated by CSBL at Korea University).</title>
        <authorList>
            <person name="Ahn J."/>
        </authorList>
    </citation>
    <scope>NUCLEOTIDE SEQUENCE [LARGE SCALE GENOMIC DNA]</scope>
    <source>
        <strain evidence="3 4">ATCC 20962</strain>
    </source>
</reference>
<dbReference type="STRING" id="5486.A0A367Y2G3"/>
<dbReference type="EMBL" id="QLNQ01000027">
    <property type="protein sequence ID" value="RCK59231.1"/>
    <property type="molecule type" value="Genomic_DNA"/>
</dbReference>
<evidence type="ECO:0000259" key="2">
    <source>
        <dbReference type="Pfam" id="PF07976"/>
    </source>
</evidence>
<evidence type="ECO:0000313" key="4">
    <source>
        <dbReference type="Proteomes" id="UP000253472"/>
    </source>
</evidence>
<protein>
    <recommendedName>
        <fullName evidence="2">Phenol hydroxylase-like C-terminal dimerisation domain-containing protein</fullName>
    </recommendedName>
</protein>
<evidence type="ECO:0000313" key="3">
    <source>
        <dbReference type="EMBL" id="RCK59231.1"/>
    </source>
</evidence>